<dbReference type="Proteomes" id="UP000249571">
    <property type="component" value="Chromosome 1"/>
</dbReference>
<evidence type="ECO:0000313" key="4">
    <source>
        <dbReference type="Proteomes" id="UP000249571"/>
    </source>
</evidence>
<evidence type="ECO:0000256" key="2">
    <source>
        <dbReference type="SAM" id="SignalP"/>
    </source>
</evidence>
<name>A0A9X8SXE8_STREQ</name>
<proteinExistence type="predicted"/>
<organism evidence="3 4">
    <name type="scientific">Streptococcus dysgalactiae subsp. equisimilis</name>
    <name type="common">Streptococcus equisimilis</name>
    <dbReference type="NCBI Taxonomy" id="119602"/>
    <lineage>
        <taxon>Bacteria</taxon>
        <taxon>Bacillati</taxon>
        <taxon>Bacillota</taxon>
        <taxon>Bacilli</taxon>
        <taxon>Lactobacillales</taxon>
        <taxon>Streptococcaceae</taxon>
        <taxon>Streptococcus</taxon>
    </lineage>
</organism>
<dbReference type="EMBL" id="LS483361">
    <property type="protein sequence ID" value="SQF66006.1"/>
    <property type="molecule type" value="Genomic_DNA"/>
</dbReference>
<protein>
    <submittedName>
        <fullName evidence="3">Phage protein</fullName>
    </submittedName>
</protein>
<feature type="region of interest" description="Disordered" evidence="1">
    <location>
        <begin position="219"/>
        <end position="278"/>
    </location>
</feature>
<reference evidence="3 4" key="1">
    <citation type="submission" date="2018-06" db="EMBL/GenBank/DDBJ databases">
        <authorList>
            <consortium name="Pathogen Informatics"/>
            <person name="Doyle S."/>
        </authorList>
    </citation>
    <scope>NUCLEOTIDE SEQUENCE [LARGE SCALE GENOMIC DNA]</scope>
    <source>
        <strain evidence="3 4">NCTC6179</strain>
    </source>
</reference>
<accession>A0A9X8SXE8</accession>
<gene>
    <name evidence="3" type="ORF">NCTC6179_00145</name>
</gene>
<evidence type="ECO:0000313" key="3">
    <source>
        <dbReference type="EMBL" id="SQF66006.1"/>
    </source>
</evidence>
<dbReference type="RefSeq" id="WP_111714756.1">
    <property type="nucleotide sequence ID" value="NZ_LR134316.1"/>
</dbReference>
<evidence type="ECO:0000256" key="1">
    <source>
        <dbReference type="SAM" id="MobiDB-lite"/>
    </source>
</evidence>
<feature type="compositionally biased region" description="Low complexity" evidence="1">
    <location>
        <begin position="237"/>
        <end position="273"/>
    </location>
</feature>
<sequence>MKKKLMLATALLALGATTNVKAEDQKLEQNSNANFEQINGDKEVYDEDGQRIYVYPFKEGDKEIKVWLPYGSSVKLYRKTNNEENLTEKSQSKASYGDLVELEYDCYERKDAEYSIDDTQSQKTRAYFRDGYTSNFGRGQEYKIPLKSPFTKEQHTKINEVKSKLENGESIDKCPVKQEREDVPIKQSETLTFVFGSNGFYIGTKTYQYPKKVDNSKLSQEQNIIPENKGEQDADTLTKNNNLSNTSPEGNNVPNNENSQTNQNTQQPTGKNNAVNETWTQRAKERINKAWEGFKYYINPKNWFNRWRS</sequence>
<feature type="signal peptide" evidence="2">
    <location>
        <begin position="1"/>
        <end position="22"/>
    </location>
</feature>
<dbReference type="AlphaFoldDB" id="A0A9X8SXE8"/>
<keyword evidence="2" id="KW-0732">Signal</keyword>
<feature type="chain" id="PRO_5040905213" evidence="2">
    <location>
        <begin position="23"/>
        <end position="309"/>
    </location>
</feature>